<dbReference type="Pfam" id="PF17197">
    <property type="entry name" value="DUF5134"/>
    <property type="match status" value="1"/>
</dbReference>
<proteinExistence type="predicted"/>
<dbReference type="InParanoid" id="A0A7L4YTR4"/>
<evidence type="ECO:0000256" key="1">
    <source>
        <dbReference type="SAM" id="Phobius"/>
    </source>
</evidence>
<dbReference type="InterPro" id="IPR033458">
    <property type="entry name" value="DUF5134"/>
</dbReference>
<organism evidence="2 3">
    <name type="scientific">Epidermidibacterium keratini</name>
    <dbReference type="NCBI Taxonomy" id="1891644"/>
    <lineage>
        <taxon>Bacteria</taxon>
        <taxon>Bacillati</taxon>
        <taxon>Actinomycetota</taxon>
        <taxon>Actinomycetes</taxon>
        <taxon>Sporichthyales</taxon>
        <taxon>Sporichthyaceae</taxon>
        <taxon>Epidermidibacterium</taxon>
    </lineage>
</organism>
<protein>
    <submittedName>
        <fullName evidence="2">DUF5134 domain-containing protein</fullName>
    </submittedName>
</protein>
<keyword evidence="1" id="KW-1133">Transmembrane helix</keyword>
<keyword evidence="1" id="KW-0472">Membrane</keyword>
<evidence type="ECO:0000313" key="2">
    <source>
        <dbReference type="EMBL" id="QHC02304.1"/>
    </source>
</evidence>
<feature type="transmembrane region" description="Helical" evidence="1">
    <location>
        <begin position="49"/>
        <end position="69"/>
    </location>
</feature>
<feature type="transmembrane region" description="Helical" evidence="1">
    <location>
        <begin position="128"/>
        <end position="150"/>
    </location>
</feature>
<evidence type="ECO:0000313" key="3">
    <source>
        <dbReference type="Proteomes" id="UP000463857"/>
    </source>
</evidence>
<reference evidence="2 3" key="1">
    <citation type="journal article" date="2018" name="Int. J. Syst. Evol. Microbiol.">
        <title>Epidermidibacterium keratini gen. nov., sp. nov., a member of the family Sporichthyaceae, isolated from keratin epidermis.</title>
        <authorList>
            <person name="Lee D.G."/>
            <person name="Trujillo M.E."/>
            <person name="Kang S."/>
            <person name="Nam J.J."/>
            <person name="Kim Y.J."/>
        </authorList>
    </citation>
    <scope>NUCLEOTIDE SEQUENCE [LARGE SCALE GENOMIC DNA]</scope>
    <source>
        <strain evidence="2 3">EPI-7</strain>
    </source>
</reference>
<feature type="transmembrane region" description="Helical" evidence="1">
    <location>
        <begin position="18"/>
        <end position="37"/>
    </location>
</feature>
<feature type="transmembrane region" description="Helical" evidence="1">
    <location>
        <begin position="98"/>
        <end position="119"/>
    </location>
</feature>
<gene>
    <name evidence="2" type="ORF">EK0264_06120</name>
</gene>
<keyword evidence="1" id="KW-0812">Transmembrane</keyword>
<dbReference type="EMBL" id="CP047156">
    <property type="protein sequence ID" value="QHC02304.1"/>
    <property type="molecule type" value="Genomic_DNA"/>
</dbReference>
<dbReference type="Proteomes" id="UP000463857">
    <property type="component" value="Chromosome"/>
</dbReference>
<dbReference type="AlphaFoldDB" id="A0A7L4YTR4"/>
<dbReference type="OrthoDB" id="4734452at2"/>
<sequence>MSVAMIVMIWWPAGTTGTWVQVVVFAVIGAAVLVGGLRATRWPVRVDSVAHVLLTGAMIWMLAAMPLIMGHAPSSGGGHHGAAVVATSATTPAMSTPAAVAVITWSLVAVSVVCGLWWLRRLFAAPRGVLHAGCHVLMAGGMALMLAVMMP</sequence>
<accession>A0A7L4YTR4</accession>
<keyword evidence="3" id="KW-1185">Reference proteome</keyword>
<dbReference type="KEGG" id="eke:EK0264_06120"/>
<name>A0A7L4YTR4_9ACTN</name>